<dbReference type="Pfam" id="PF14216">
    <property type="entry name" value="DUF4326"/>
    <property type="match status" value="1"/>
</dbReference>
<evidence type="ECO:0000256" key="1">
    <source>
        <dbReference type="ARBA" id="ARBA00023172"/>
    </source>
</evidence>
<keyword evidence="4" id="KW-1185">Reference proteome</keyword>
<dbReference type="EMBL" id="CAUYUJ010015532">
    <property type="protein sequence ID" value="CAK0855243.1"/>
    <property type="molecule type" value="Genomic_DNA"/>
</dbReference>
<evidence type="ECO:0000313" key="4">
    <source>
        <dbReference type="Proteomes" id="UP001189429"/>
    </source>
</evidence>
<dbReference type="InterPro" id="IPR011010">
    <property type="entry name" value="DNA_brk_join_enz"/>
</dbReference>
<organism evidence="3 4">
    <name type="scientific">Prorocentrum cordatum</name>
    <dbReference type="NCBI Taxonomy" id="2364126"/>
    <lineage>
        <taxon>Eukaryota</taxon>
        <taxon>Sar</taxon>
        <taxon>Alveolata</taxon>
        <taxon>Dinophyceae</taxon>
        <taxon>Prorocentrales</taxon>
        <taxon>Prorocentraceae</taxon>
        <taxon>Prorocentrum</taxon>
    </lineage>
</organism>
<sequence>PNAAQRSALLGIARRIYSSVAPGPAMAGTLDWSEKLKDRAIAHDGSEVSTPSEITLEQIEGGLPPAADLATGFVRAALLDPSLALLPPAQRRPAPTSTRVWATAQEWEQVVSALFARGMVGPIDEGEIATRDGVPLINGAFGVAKVHDAPVRRGDGEERPALRLIVNLIPANACQRAIAGDTPVTPTMGQLNGLALAFFYVFRAPPAWWPYTALGPPVPRRLVGGSVDGLTRVALRVIGMGWISAVGVTAHLHRNMLRRSALVPRGLPPAAEVVRTRRLPAEAQADGIAMCFIYIDNIEIAEIVSSEEAVKLKGTIPELLSRAPACYEGAKSPGSPGKDVHRAQQVSSLGDLVDGAAGVRRPPLGYVAELASLTLWFLAKKRPSRCLAQILLGRWVRVQCYRRPLAVAFVNAWKWLAPGRSGGLVTVGVAEDLLMAAALAPLSVADVRLTVDHLVTASDASEAAGAIVYSQVLSDMGRALGARGPRALNPACEEGVALISVFSGIDGARRAFEILGLAPAAHLSFEVDAEAVRVARRACPSTVHLRGHGRIAKVIVIGGFPRQGFTVLNVAREGSAGPRSQLVGHMWRLIDGLRRELPEATVDFLGEKVASMAEDEVLALNKMFGRVPVSLETADLGWARRPRLHWLSWDLLPSFEMSAEMKAAADGARPRSCRVRLVTELPPVSEWLPRGATWPGAAEDGRLPTIVRWTPRSSPRPRPAGLRQCTPKEVARWTAAGYAAPPYQFRDCFCLHWADGRKEPPRAVEREVLLGFRRGHAAPCMSGSAAKSDPERFEALRRSLVGNSFQCEVVAWLLSHWAVHHALLVAVTSLRSLRESSRSWSMGRKLWAGDVETLRCEREAVCEENLHLLEEAGRVPAAGDGQLARAVYVGRGSRRWGLAPSKWGNPCPVVPGRPAGDAAALFAGWLRSQPKLLDQLGELEGARLLCHCPSGQACHADVLLAELEQRGKGCTRPFLEHQRVVASLVMTCHHSGADLRVDTDAETRGKMFPRQEIDAGIWKWKVARQLVWQDQAKHINVLECEAALMALRWRARSVSRQMCVFLLLLDSMVNIGALAKRRSSSQQLNKVVRAFSILQLALGSRLSLPSPHRQRTLRMRHPACPMGGRTSPEERRATRAALGRLADARVNTRTRNKYQRACQQFVEFLGATHLSLPVTWDEMDLCLPDYLEHLWSIGASKGQANDALPGVQHFLRSRRQYPGAWRLLSVWSRLEVPSRAPPMPARVAAAMAGWALEQNEFALAACILGGFHLCLRKGEILGLNRALVQIGPQGRRVVSLPWTKTAAQKGARETVAMDDPYIGAWVHRALLLDPAGKLWSCALPSFHAAFKRAAAGVGCRHARLAPYSLRRDGATHEYLSSKNLERVMLCGRWSFI</sequence>
<protein>
    <recommendedName>
        <fullName evidence="2">DUF4326 domain-containing protein</fullName>
    </recommendedName>
</protein>
<evidence type="ECO:0000313" key="3">
    <source>
        <dbReference type="EMBL" id="CAK0855243.1"/>
    </source>
</evidence>
<dbReference type="Gene3D" id="1.10.443.10">
    <property type="entry name" value="Intergrase catalytic core"/>
    <property type="match status" value="1"/>
</dbReference>
<dbReference type="InterPro" id="IPR029063">
    <property type="entry name" value="SAM-dependent_MTases_sf"/>
</dbReference>
<name>A0ABN9U9E4_9DINO</name>
<dbReference type="Gene3D" id="3.40.50.150">
    <property type="entry name" value="Vaccinia Virus protein VP39"/>
    <property type="match status" value="1"/>
</dbReference>
<feature type="non-terminal residue" evidence="3">
    <location>
        <position position="1392"/>
    </location>
</feature>
<accession>A0ABN9U9E4</accession>
<dbReference type="InterPro" id="IPR013762">
    <property type="entry name" value="Integrase-like_cat_sf"/>
</dbReference>
<comment type="caution">
    <text evidence="3">The sequence shown here is derived from an EMBL/GenBank/DDBJ whole genome shotgun (WGS) entry which is preliminary data.</text>
</comment>
<dbReference type="SUPFAM" id="SSF56349">
    <property type="entry name" value="DNA breaking-rejoining enzymes"/>
    <property type="match status" value="1"/>
</dbReference>
<feature type="non-terminal residue" evidence="3">
    <location>
        <position position="1"/>
    </location>
</feature>
<keyword evidence="1" id="KW-0233">DNA recombination</keyword>
<dbReference type="SUPFAM" id="SSF53335">
    <property type="entry name" value="S-adenosyl-L-methionine-dependent methyltransferases"/>
    <property type="match status" value="1"/>
</dbReference>
<proteinExistence type="predicted"/>
<dbReference type="InterPro" id="IPR025475">
    <property type="entry name" value="DUF4326"/>
</dbReference>
<evidence type="ECO:0000259" key="2">
    <source>
        <dbReference type="Pfam" id="PF14216"/>
    </source>
</evidence>
<gene>
    <name evidence="3" type="ORF">PCOR1329_LOCUS46033</name>
</gene>
<reference evidence="3" key="1">
    <citation type="submission" date="2023-10" db="EMBL/GenBank/DDBJ databases">
        <authorList>
            <person name="Chen Y."/>
            <person name="Shah S."/>
            <person name="Dougan E. K."/>
            <person name="Thang M."/>
            <person name="Chan C."/>
        </authorList>
    </citation>
    <scope>NUCLEOTIDE SEQUENCE [LARGE SCALE GENOMIC DNA]</scope>
</reference>
<feature type="domain" description="DUF4326" evidence="2">
    <location>
        <begin position="883"/>
        <end position="960"/>
    </location>
</feature>
<dbReference type="Proteomes" id="UP001189429">
    <property type="component" value="Unassembled WGS sequence"/>
</dbReference>